<dbReference type="InterPro" id="IPR000182">
    <property type="entry name" value="GNAT_dom"/>
</dbReference>
<dbReference type="KEGG" id="ckh:LVJ77_05620"/>
<dbReference type="Proteomes" id="UP000831534">
    <property type="component" value="Chromosome"/>
</dbReference>
<dbReference type="GO" id="GO:0008999">
    <property type="term" value="F:protein-N-terminal-alanine acetyltransferase activity"/>
    <property type="evidence" value="ECO:0007669"/>
    <property type="project" value="UniProtKB-EC"/>
</dbReference>
<evidence type="ECO:0000256" key="1">
    <source>
        <dbReference type="ARBA" id="ARBA00005395"/>
    </source>
</evidence>
<reference evidence="7" key="2">
    <citation type="submission" date="2024-09" db="EMBL/GenBank/DDBJ databases">
        <authorList>
            <person name="Veyrier F.J."/>
        </authorList>
    </citation>
    <scope>NUCLEOTIDE SEQUENCE</scope>
    <source>
        <strain evidence="7">17694</strain>
    </source>
</reference>
<comment type="function">
    <text evidence="5">Acetylates the N-terminal alanine of ribosomal protein bS18.</text>
</comment>
<evidence type="ECO:0000259" key="6">
    <source>
        <dbReference type="PROSITE" id="PS51186"/>
    </source>
</evidence>
<dbReference type="SUPFAM" id="SSF55729">
    <property type="entry name" value="Acyl-CoA N-acyltransferases (Nat)"/>
    <property type="match status" value="1"/>
</dbReference>
<evidence type="ECO:0000313" key="8">
    <source>
        <dbReference type="Proteomes" id="UP000831534"/>
    </source>
</evidence>
<dbReference type="GO" id="GO:0005737">
    <property type="term" value="C:cytoplasm"/>
    <property type="evidence" value="ECO:0007669"/>
    <property type="project" value="UniProtKB-SubCell"/>
</dbReference>
<dbReference type="InterPro" id="IPR016181">
    <property type="entry name" value="Acyl_CoA_acyltransferase"/>
</dbReference>
<dbReference type="EC" id="2.3.1.266" evidence="5"/>
<dbReference type="InterPro" id="IPR006464">
    <property type="entry name" value="AcTrfase_RimI/Ard1"/>
</dbReference>
<evidence type="ECO:0000256" key="4">
    <source>
        <dbReference type="ARBA" id="ARBA00023315"/>
    </source>
</evidence>
<evidence type="ECO:0000313" key="7">
    <source>
        <dbReference type="EMBL" id="UOP05579.1"/>
    </source>
</evidence>
<keyword evidence="7" id="KW-0687">Ribonucleoprotein</keyword>
<dbReference type="NCBIfam" id="TIGR01575">
    <property type="entry name" value="rimI"/>
    <property type="match status" value="1"/>
</dbReference>
<comment type="catalytic activity">
    <reaction evidence="5">
        <text>N-terminal L-alanyl-[ribosomal protein bS18] + acetyl-CoA = N-terminal N(alpha)-acetyl-L-alanyl-[ribosomal protein bS18] + CoA + H(+)</text>
        <dbReference type="Rhea" id="RHEA:43756"/>
        <dbReference type="Rhea" id="RHEA-COMP:10676"/>
        <dbReference type="Rhea" id="RHEA-COMP:10677"/>
        <dbReference type="ChEBI" id="CHEBI:15378"/>
        <dbReference type="ChEBI" id="CHEBI:57287"/>
        <dbReference type="ChEBI" id="CHEBI:57288"/>
        <dbReference type="ChEBI" id="CHEBI:64718"/>
        <dbReference type="ChEBI" id="CHEBI:83683"/>
        <dbReference type="EC" id="2.3.1.266"/>
    </reaction>
</comment>
<dbReference type="PROSITE" id="PS51186">
    <property type="entry name" value="GNAT"/>
    <property type="match status" value="1"/>
</dbReference>
<protein>
    <recommendedName>
        <fullName evidence="5">[Ribosomal protein bS18]-alanine N-acetyltransferase</fullName>
        <ecNumber evidence="5">2.3.1.266</ecNumber>
    </recommendedName>
</protein>
<evidence type="ECO:0000256" key="2">
    <source>
        <dbReference type="ARBA" id="ARBA00022490"/>
    </source>
</evidence>
<keyword evidence="8" id="KW-1185">Reference proteome</keyword>
<dbReference type="InterPro" id="IPR050680">
    <property type="entry name" value="YpeA/RimI_acetyltransf"/>
</dbReference>
<evidence type="ECO:0000256" key="5">
    <source>
        <dbReference type="RuleBase" id="RU363094"/>
    </source>
</evidence>
<dbReference type="AlphaFoldDB" id="A0A8T9MWF0"/>
<dbReference type="EMBL" id="CP091521">
    <property type="protein sequence ID" value="UOP05579.1"/>
    <property type="molecule type" value="Genomic_DNA"/>
</dbReference>
<dbReference type="Pfam" id="PF00583">
    <property type="entry name" value="Acetyltransf_1"/>
    <property type="match status" value="1"/>
</dbReference>
<dbReference type="RefSeq" id="WP_027009811.1">
    <property type="nucleotide sequence ID" value="NZ_CP091521.1"/>
</dbReference>
<evidence type="ECO:0000256" key="3">
    <source>
        <dbReference type="ARBA" id="ARBA00022679"/>
    </source>
</evidence>
<keyword evidence="3 7" id="KW-0808">Transferase</keyword>
<name>A0A8T9MWF0_9NEIS</name>
<organism evidence="7 8">
    <name type="scientific">Conchiformibius kuhniae</name>
    <dbReference type="NCBI Taxonomy" id="211502"/>
    <lineage>
        <taxon>Bacteria</taxon>
        <taxon>Pseudomonadati</taxon>
        <taxon>Pseudomonadota</taxon>
        <taxon>Betaproteobacteria</taxon>
        <taxon>Neisseriales</taxon>
        <taxon>Neisseriaceae</taxon>
        <taxon>Conchiformibius</taxon>
    </lineage>
</organism>
<sequence>MMLRPARETDLPALAALDARCNPSAWTLRQFQAACAAPHDRILLIERDGAPAAFAVWQCVCGEAELHLIATAPEYRRQGLAARLLAAVADDVAQCGGERILLEVRAGNVAAQALYRAHGFTELAVRPRYYQDGEDAVLMFQLTGTDKLSP</sequence>
<reference evidence="7" key="1">
    <citation type="journal article" date="2022" name="Res Sq">
        <title>Evolution of multicellular longitudinally dividing oral cavity symbionts (Neisseriaceae).</title>
        <authorList>
            <person name="Nyongesa S."/>
            <person name="Weber P."/>
            <person name="Bernet E."/>
            <person name="Pullido F."/>
            <person name="Nieckarz M."/>
            <person name="Delaby M."/>
            <person name="Nieves C."/>
            <person name="Viehboeck T."/>
            <person name="Krause N."/>
            <person name="Rivera-Millot A."/>
            <person name="Nakamura A."/>
            <person name="Vischer N."/>
            <person name="VanNieuwenhze M."/>
            <person name="Brun Y."/>
            <person name="Cava F."/>
            <person name="Bulgheresi S."/>
            <person name="Veyrier F."/>
        </authorList>
    </citation>
    <scope>NUCLEOTIDE SEQUENCE</scope>
    <source>
        <strain evidence="7">17694</strain>
    </source>
</reference>
<gene>
    <name evidence="7" type="primary">rimI</name>
    <name evidence="7" type="ORF">LVJ77_05620</name>
</gene>
<feature type="domain" description="N-acetyltransferase" evidence="6">
    <location>
        <begin position="1"/>
        <end position="144"/>
    </location>
</feature>
<dbReference type="GO" id="GO:0005840">
    <property type="term" value="C:ribosome"/>
    <property type="evidence" value="ECO:0007669"/>
    <property type="project" value="UniProtKB-KW"/>
</dbReference>
<keyword evidence="7" id="KW-0689">Ribosomal protein</keyword>
<accession>A0A8T9MWF0</accession>
<dbReference type="CDD" id="cd04301">
    <property type="entry name" value="NAT_SF"/>
    <property type="match status" value="1"/>
</dbReference>
<proteinExistence type="inferred from homology"/>
<keyword evidence="2 5" id="KW-0963">Cytoplasm</keyword>
<dbReference type="PANTHER" id="PTHR43420">
    <property type="entry name" value="ACETYLTRANSFERASE"/>
    <property type="match status" value="1"/>
</dbReference>
<comment type="subcellular location">
    <subcellularLocation>
        <location evidence="5">Cytoplasm</location>
    </subcellularLocation>
</comment>
<keyword evidence="4 7" id="KW-0012">Acyltransferase</keyword>
<comment type="similarity">
    <text evidence="1 5">Belongs to the acetyltransferase family. RimI subfamily.</text>
</comment>
<dbReference type="Gene3D" id="3.40.630.30">
    <property type="match status" value="1"/>
</dbReference>
<dbReference type="PANTHER" id="PTHR43420:SF12">
    <property type="entry name" value="N-ACETYLTRANSFERASE DOMAIN-CONTAINING PROTEIN"/>
    <property type="match status" value="1"/>
</dbReference>